<keyword evidence="3" id="KW-1185">Reference proteome</keyword>
<sequence length="185" mass="20472">MQNRTFFMCAVLIAALFICGCVSAPGEQTDDRIWNLTLIGDTEEVLTLQELRSLLSVEGYGYGISTVGIKVGPNTYRGVLISDLIERVGGMGQNDLVYISADDGYLWVFGADQINGEGFMTLNEDLKEIPSPGLSVICAYERDGEIIDEEWGGPLRVIIISNQENTIVEASSWVKWVDTIEVKRR</sequence>
<dbReference type="PROSITE" id="PS51257">
    <property type="entry name" value="PROKAR_LIPOPROTEIN"/>
    <property type="match status" value="1"/>
</dbReference>
<evidence type="ECO:0000313" key="2">
    <source>
        <dbReference type="EMBL" id="MCQ1538125.1"/>
    </source>
</evidence>
<dbReference type="Gene3D" id="3.90.420.10">
    <property type="entry name" value="Oxidoreductase, molybdopterin-binding domain"/>
    <property type="match status" value="1"/>
</dbReference>
<dbReference type="InterPro" id="IPR000572">
    <property type="entry name" value="OxRdtase_Mopterin-bd_dom"/>
</dbReference>
<dbReference type="SUPFAM" id="SSF56524">
    <property type="entry name" value="Oxidoreductase molybdopterin-binding domain"/>
    <property type="match status" value="1"/>
</dbReference>
<gene>
    <name evidence="2" type="ORF">FTO68_03850</name>
</gene>
<dbReference type="EMBL" id="VOTZ01000006">
    <property type="protein sequence ID" value="MCQ1538125.1"/>
    <property type="molecule type" value="Genomic_DNA"/>
</dbReference>
<evidence type="ECO:0000313" key="3">
    <source>
        <dbReference type="Proteomes" id="UP001524383"/>
    </source>
</evidence>
<dbReference type="InterPro" id="IPR036374">
    <property type="entry name" value="OxRdtase_Mopterin-bd_sf"/>
</dbReference>
<dbReference type="AlphaFoldDB" id="A0ABD4TLE5"/>
<accession>A0ABD4TLE5</accession>
<protein>
    <submittedName>
        <fullName evidence="2">Molybdopterin-dependent oxidoreductase</fullName>
    </submittedName>
</protein>
<evidence type="ECO:0000259" key="1">
    <source>
        <dbReference type="Pfam" id="PF00174"/>
    </source>
</evidence>
<comment type="caution">
    <text evidence="2">The sequence shown here is derived from an EMBL/GenBank/DDBJ whole genome shotgun (WGS) entry which is preliminary data.</text>
</comment>
<name>A0ABD4TLE5_9EURY</name>
<proteinExistence type="predicted"/>
<organism evidence="2 3">
    <name type="scientific">Methanocalculus taiwanensis</name>
    <dbReference type="NCBI Taxonomy" id="106207"/>
    <lineage>
        <taxon>Archaea</taxon>
        <taxon>Methanobacteriati</taxon>
        <taxon>Methanobacteriota</taxon>
        <taxon>Stenosarchaea group</taxon>
        <taxon>Methanomicrobia</taxon>
        <taxon>Methanomicrobiales</taxon>
        <taxon>Methanocalculaceae</taxon>
        <taxon>Methanocalculus</taxon>
    </lineage>
</organism>
<reference evidence="2 3" key="1">
    <citation type="submission" date="2019-08" db="EMBL/GenBank/DDBJ databases">
        <authorList>
            <person name="Chen S.-C."/>
            <person name="Lai M.-C."/>
            <person name="You Y.-T."/>
        </authorList>
    </citation>
    <scope>NUCLEOTIDE SEQUENCE [LARGE SCALE GENOMIC DNA]</scope>
    <source>
        <strain evidence="2 3">P2F9704a</strain>
    </source>
</reference>
<feature type="domain" description="Oxidoreductase molybdopterin-binding" evidence="1">
    <location>
        <begin position="65"/>
        <end position="184"/>
    </location>
</feature>
<dbReference type="Pfam" id="PF00174">
    <property type="entry name" value="Oxidored_molyb"/>
    <property type="match status" value="1"/>
</dbReference>
<dbReference type="Proteomes" id="UP001524383">
    <property type="component" value="Unassembled WGS sequence"/>
</dbReference>
<dbReference type="RefSeq" id="WP_255332067.1">
    <property type="nucleotide sequence ID" value="NZ_VOTZ01000006.1"/>
</dbReference>